<gene>
    <name evidence="13" type="ORF">ATK06_2085</name>
</gene>
<keyword evidence="3" id="KW-0813">Transport</keyword>
<dbReference type="OrthoDB" id="9776710at2"/>
<protein>
    <submittedName>
        <fullName evidence="13">Cytochrome bd-I ubiquinol oxidase subunit 2 apoprotein</fullName>
    </submittedName>
</protein>
<dbReference type="InterPro" id="IPR003317">
    <property type="entry name" value="Cyt-d_oxidase_su2"/>
</dbReference>
<dbReference type="NCBIfam" id="TIGR00203">
    <property type="entry name" value="cydB"/>
    <property type="match status" value="1"/>
</dbReference>
<dbReference type="GO" id="GO:0005886">
    <property type="term" value="C:plasma membrane"/>
    <property type="evidence" value="ECO:0007669"/>
    <property type="project" value="UniProtKB-SubCell"/>
</dbReference>
<feature type="transmembrane region" description="Helical" evidence="12">
    <location>
        <begin position="227"/>
        <end position="249"/>
    </location>
</feature>
<keyword evidence="14" id="KW-1185">Reference proteome</keyword>
<dbReference type="GO" id="GO:0019646">
    <property type="term" value="P:aerobic electron transport chain"/>
    <property type="evidence" value="ECO:0007669"/>
    <property type="project" value="TreeGrafter"/>
</dbReference>
<feature type="transmembrane region" description="Helical" evidence="12">
    <location>
        <begin position="6"/>
        <end position="35"/>
    </location>
</feature>
<comment type="subcellular location">
    <subcellularLocation>
        <location evidence="1">Cell membrane</location>
        <topology evidence="1">Multi-pass membrane protein</topology>
    </subcellularLocation>
</comment>
<keyword evidence="4" id="KW-1003">Cell membrane</keyword>
<sequence>MFGIELPIIWFILIAVLFAGYFLLEGFDFGVGILAPMIGKNRKERNTIVGTIGPVWDGNEVWLITAGGAMFAAFPEWYATLFSGFYIPLFLILLCLIIRIVALEWRKKMDDPRWTKWCDWGLAIGSWGPAILWGVAFANILRGLPIQADHTLLASDAMATIFNPYGIMGGITFTALFTFHGLAFIRLKTAGIVRERTENFVWPVSILAAVTGVVFIVWTVLSLENTTWTWAVAVLIVVLVVAGIVTMAMGRDGWSFTFTSVAVVAVAGLLFGILFPNVMPTTLADGTSLDVWNAASNPYTLKFMTWVAIFMVPVVLAYQAWTYWVFSKRLRAEDAMAEKENAPLKVV</sequence>
<evidence type="ECO:0000256" key="12">
    <source>
        <dbReference type="SAM" id="Phobius"/>
    </source>
</evidence>
<keyword evidence="5" id="KW-0349">Heme</keyword>
<evidence type="ECO:0000256" key="5">
    <source>
        <dbReference type="ARBA" id="ARBA00022617"/>
    </source>
</evidence>
<keyword evidence="10" id="KW-0408">Iron</keyword>
<feature type="transmembrane region" description="Helical" evidence="12">
    <location>
        <begin position="199"/>
        <end position="221"/>
    </location>
</feature>
<feature type="transmembrane region" description="Helical" evidence="12">
    <location>
        <begin position="161"/>
        <end position="187"/>
    </location>
</feature>
<evidence type="ECO:0000256" key="4">
    <source>
        <dbReference type="ARBA" id="ARBA00022475"/>
    </source>
</evidence>
<comment type="caution">
    <text evidence="13">The sequence shown here is derived from an EMBL/GenBank/DDBJ whole genome shotgun (WGS) entry which is preliminary data.</text>
</comment>
<feature type="transmembrane region" description="Helical" evidence="12">
    <location>
        <begin position="117"/>
        <end position="141"/>
    </location>
</feature>
<dbReference type="PANTHER" id="PTHR43141">
    <property type="entry name" value="CYTOCHROME BD2 SUBUNIT II"/>
    <property type="match status" value="1"/>
</dbReference>
<dbReference type="Pfam" id="PF02322">
    <property type="entry name" value="Cyt_bd_oxida_II"/>
    <property type="match status" value="1"/>
</dbReference>
<reference evidence="13 14" key="1">
    <citation type="submission" date="2017-10" db="EMBL/GenBank/DDBJ databases">
        <title>Sequencing the genomes of 1000 actinobacteria strains.</title>
        <authorList>
            <person name="Klenk H.-P."/>
        </authorList>
    </citation>
    <scope>NUCLEOTIDE SEQUENCE [LARGE SCALE GENOMIC DNA]</scope>
    <source>
        <strain evidence="13 14">DSM 20688</strain>
    </source>
</reference>
<dbReference type="EMBL" id="PDJF01000001">
    <property type="protein sequence ID" value="PFG28955.1"/>
    <property type="molecule type" value="Genomic_DNA"/>
</dbReference>
<dbReference type="GO" id="GO:0070069">
    <property type="term" value="C:cytochrome complex"/>
    <property type="evidence" value="ECO:0007669"/>
    <property type="project" value="TreeGrafter"/>
</dbReference>
<dbReference type="Proteomes" id="UP000221653">
    <property type="component" value="Unassembled WGS sequence"/>
</dbReference>
<keyword evidence="9 12" id="KW-1133">Transmembrane helix</keyword>
<keyword evidence="7" id="KW-0479">Metal-binding</keyword>
<evidence type="ECO:0000256" key="7">
    <source>
        <dbReference type="ARBA" id="ARBA00022723"/>
    </source>
</evidence>
<feature type="transmembrane region" description="Helical" evidence="12">
    <location>
        <begin position="256"/>
        <end position="275"/>
    </location>
</feature>
<keyword evidence="8" id="KW-0249">Electron transport</keyword>
<name>A0A2A9DS19_9CORY</name>
<dbReference type="GO" id="GO:0016682">
    <property type="term" value="F:oxidoreductase activity, acting on diphenols and related substances as donors, oxygen as acceptor"/>
    <property type="evidence" value="ECO:0007669"/>
    <property type="project" value="TreeGrafter"/>
</dbReference>
<evidence type="ECO:0000256" key="10">
    <source>
        <dbReference type="ARBA" id="ARBA00023004"/>
    </source>
</evidence>
<evidence type="ECO:0000256" key="11">
    <source>
        <dbReference type="ARBA" id="ARBA00023136"/>
    </source>
</evidence>
<dbReference type="GO" id="GO:0009055">
    <property type="term" value="F:electron transfer activity"/>
    <property type="evidence" value="ECO:0007669"/>
    <property type="project" value="TreeGrafter"/>
</dbReference>
<dbReference type="PIRSF" id="PIRSF000267">
    <property type="entry name" value="Cyt_oxidse_sub2"/>
    <property type="match status" value="1"/>
</dbReference>
<feature type="transmembrane region" description="Helical" evidence="12">
    <location>
        <begin position="303"/>
        <end position="326"/>
    </location>
</feature>
<keyword evidence="11 12" id="KW-0472">Membrane</keyword>
<organism evidence="13 14">
    <name type="scientific">Corynebacterium renale</name>
    <dbReference type="NCBI Taxonomy" id="1724"/>
    <lineage>
        <taxon>Bacteria</taxon>
        <taxon>Bacillati</taxon>
        <taxon>Actinomycetota</taxon>
        <taxon>Actinomycetes</taxon>
        <taxon>Mycobacteriales</taxon>
        <taxon>Corynebacteriaceae</taxon>
        <taxon>Corynebacterium</taxon>
    </lineage>
</organism>
<dbReference type="GO" id="GO:0046872">
    <property type="term" value="F:metal ion binding"/>
    <property type="evidence" value="ECO:0007669"/>
    <property type="project" value="UniProtKB-KW"/>
</dbReference>
<accession>A0A2A9DS19</accession>
<dbReference type="AlphaFoldDB" id="A0A2A9DS19"/>
<evidence type="ECO:0000313" key="13">
    <source>
        <dbReference type="EMBL" id="PFG28955.1"/>
    </source>
</evidence>
<dbReference type="PANTHER" id="PTHR43141:SF5">
    <property type="entry name" value="CYTOCHROME BD-I UBIQUINOL OXIDASE SUBUNIT 2"/>
    <property type="match status" value="1"/>
</dbReference>
<evidence type="ECO:0000313" key="14">
    <source>
        <dbReference type="Proteomes" id="UP000221653"/>
    </source>
</evidence>
<evidence type="ECO:0000256" key="8">
    <source>
        <dbReference type="ARBA" id="ARBA00022982"/>
    </source>
</evidence>
<feature type="transmembrane region" description="Helical" evidence="12">
    <location>
        <begin position="85"/>
        <end position="105"/>
    </location>
</feature>
<keyword evidence="6 12" id="KW-0812">Transmembrane</keyword>
<comment type="similarity">
    <text evidence="2">Belongs to the cytochrome ubiquinol oxidase subunit 2 family.</text>
</comment>
<evidence type="ECO:0000256" key="6">
    <source>
        <dbReference type="ARBA" id="ARBA00022692"/>
    </source>
</evidence>
<evidence type="ECO:0000256" key="2">
    <source>
        <dbReference type="ARBA" id="ARBA00007543"/>
    </source>
</evidence>
<evidence type="ECO:0000256" key="1">
    <source>
        <dbReference type="ARBA" id="ARBA00004651"/>
    </source>
</evidence>
<evidence type="ECO:0000256" key="9">
    <source>
        <dbReference type="ARBA" id="ARBA00022989"/>
    </source>
</evidence>
<dbReference type="STRING" id="1724.GCA_001044175_02061"/>
<proteinExistence type="inferred from homology"/>
<evidence type="ECO:0000256" key="3">
    <source>
        <dbReference type="ARBA" id="ARBA00022448"/>
    </source>
</evidence>